<evidence type="ECO:0000313" key="2">
    <source>
        <dbReference type="EMBL" id="MBB6122731.1"/>
    </source>
</evidence>
<dbReference type="Pfam" id="PF02558">
    <property type="entry name" value="ApbA"/>
    <property type="match status" value="1"/>
</dbReference>
<dbReference type="EC" id="1.1.1.169" evidence="2"/>
<dbReference type="Gene3D" id="3.40.50.720">
    <property type="entry name" value="NAD(P)-binding Rossmann-like Domain"/>
    <property type="match status" value="1"/>
</dbReference>
<keyword evidence="2" id="KW-0560">Oxidoreductase</keyword>
<protein>
    <submittedName>
        <fullName evidence="2">2-dehydropantoate 2-reductase</fullName>
        <ecNumber evidence="2">1.1.1.169</ecNumber>
    </submittedName>
</protein>
<dbReference type="RefSeq" id="WP_184077090.1">
    <property type="nucleotide sequence ID" value="NZ_JACIJP010000001.1"/>
</dbReference>
<proteinExistence type="predicted"/>
<dbReference type="GO" id="GO:0008677">
    <property type="term" value="F:2-dehydropantoate 2-reductase activity"/>
    <property type="evidence" value="ECO:0007669"/>
    <property type="project" value="UniProtKB-EC"/>
</dbReference>
<reference evidence="2 3" key="1">
    <citation type="submission" date="2020-08" db="EMBL/GenBank/DDBJ databases">
        <title>Genomic Encyclopedia of Type Strains, Phase IV (KMG-IV): sequencing the most valuable type-strain genomes for metagenomic binning, comparative biology and taxonomic classification.</title>
        <authorList>
            <person name="Goeker M."/>
        </authorList>
    </citation>
    <scope>NUCLEOTIDE SEQUENCE [LARGE SCALE GENOMIC DNA]</scope>
    <source>
        <strain evidence="2 3">DSM 102255</strain>
    </source>
</reference>
<gene>
    <name evidence="2" type="ORF">FHS92_000438</name>
</gene>
<keyword evidence="3" id="KW-1185">Reference proteome</keyword>
<evidence type="ECO:0000259" key="1">
    <source>
        <dbReference type="Pfam" id="PF02558"/>
    </source>
</evidence>
<evidence type="ECO:0000313" key="3">
    <source>
        <dbReference type="Proteomes" id="UP000552700"/>
    </source>
</evidence>
<comment type="caution">
    <text evidence="2">The sequence shown here is derived from an EMBL/GenBank/DDBJ whole genome shotgun (WGS) entry which is preliminary data.</text>
</comment>
<dbReference type="Proteomes" id="UP000552700">
    <property type="component" value="Unassembled WGS sequence"/>
</dbReference>
<accession>A0A841J363</accession>
<name>A0A841J363_9SPHN</name>
<dbReference type="AlphaFoldDB" id="A0A841J363"/>
<sequence>MKILMFGRGAVASLYGWALETAGHEVDFYVRPGRIATLPSTLTLDIYDPRQKKPDRLVTGPWRSRLREDLPVDHDYDLIFISIHEHQFAEAASFLSTRAAHATIFVATNFWGDPQKAAAPLPQQQLAWGFPSAGGGINDAGVLRGGFLKAMTFGTFGTEPNERERAVRALFQDAGFTIKENRDFRAWLWTHFANHAGFSGQILRAGSMIKLMTDPHQAKEAILNIREAAKVLTARGVDVTKQGEYTPFRILPAWLLARLLPLAFRSNPSLGAMAAGHTRPDEILQFYYDFMANRLGVRLPRMEALQSPSSPAN</sequence>
<feature type="domain" description="Ketopantoate reductase N-terminal" evidence="1">
    <location>
        <begin position="3"/>
        <end position="155"/>
    </location>
</feature>
<organism evidence="2 3">
    <name type="scientific">Sphingobium subterraneum</name>
    <dbReference type="NCBI Taxonomy" id="627688"/>
    <lineage>
        <taxon>Bacteria</taxon>
        <taxon>Pseudomonadati</taxon>
        <taxon>Pseudomonadota</taxon>
        <taxon>Alphaproteobacteria</taxon>
        <taxon>Sphingomonadales</taxon>
        <taxon>Sphingomonadaceae</taxon>
        <taxon>Sphingobium</taxon>
    </lineage>
</organism>
<dbReference type="EMBL" id="JACIJP010000001">
    <property type="protein sequence ID" value="MBB6122731.1"/>
    <property type="molecule type" value="Genomic_DNA"/>
</dbReference>
<dbReference type="InterPro" id="IPR013332">
    <property type="entry name" value="KPR_N"/>
</dbReference>